<accession>A0A7W7CHC0</accession>
<evidence type="ECO:0000256" key="2">
    <source>
        <dbReference type="ARBA" id="ARBA00022714"/>
    </source>
</evidence>
<keyword evidence="3 7" id="KW-0479">Metal-binding</keyword>
<organism evidence="8 9">
    <name type="scientific">Crossiella cryophila</name>
    <dbReference type="NCBI Taxonomy" id="43355"/>
    <lineage>
        <taxon>Bacteria</taxon>
        <taxon>Bacillati</taxon>
        <taxon>Actinomycetota</taxon>
        <taxon>Actinomycetes</taxon>
        <taxon>Pseudonocardiales</taxon>
        <taxon>Pseudonocardiaceae</taxon>
        <taxon>Crossiella</taxon>
    </lineage>
</organism>
<evidence type="ECO:0000256" key="3">
    <source>
        <dbReference type="ARBA" id="ARBA00022723"/>
    </source>
</evidence>
<evidence type="ECO:0000256" key="4">
    <source>
        <dbReference type="ARBA" id="ARBA00023004"/>
    </source>
</evidence>
<dbReference type="AlphaFoldDB" id="A0A7W7CHC0"/>
<dbReference type="Gene3D" id="3.40.30.10">
    <property type="entry name" value="Glutaredoxin"/>
    <property type="match status" value="1"/>
</dbReference>
<dbReference type="SUPFAM" id="SSF52833">
    <property type="entry name" value="Thioredoxin-like"/>
    <property type="match status" value="1"/>
</dbReference>
<evidence type="ECO:0000313" key="9">
    <source>
        <dbReference type="Proteomes" id="UP000533598"/>
    </source>
</evidence>
<protein>
    <submittedName>
        <fullName evidence="8">Formate dehydrogenase subunit gamma</fullName>
    </submittedName>
</protein>
<keyword evidence="5 7" id="KW-0411">Iron-sulfur</keyword>
<dbReference type="PIRSF" id="PIRSF000216">
    <property type="entry name" value="NADH_DH_24kDa"/>
    <property type="match status" value="1"/>
</dbReference>
<evidence type="ECO:0000256" key="1">
    <source>
        <dbReference type="ARBA" id="ARBA00010643"/>
    </source>
</evidence>
<comment type="similarity">
    <text evidence="1">Belongs to the complex I 24 kDa subunit family.</text>
</comment>
<dbReference type="InterPro" id="IPR002023">
    <property type="entry name" value="NuoE-like"/>
</dbReference>
<sequence>MPIDTSEPSMADRVRSVVDRHRGDRGALLPILHSLQAEFGYVDQAMIPVLAAELNLSRAEVHGVVTFYHDFRAEPAGRTVLKLCRAEACQSVGAEDLVAHAETRLGSKIGSTTADGQVTLEQVFCLGNCALGPAGQVNGRLYGRLDAARLDGILDAEAERA</sequence>
<dbReference type="Gene3D" id="1.10.10.1590">
    <property type="entry name" value="NADH-quinone oxidoreductase subunit E"/>
    <property type="match status" value="1"/>
</dbReference>
<keyword evidence="4 7" id="KW-0408">Iron</keyword>
<name>A0A7W7CHC0_9PSEU</name>
<dbReference type="InterPro" id="IPR028431">
    <property type="entry name" value="NADP_DH_HndA-like"/>
</dbReference>
<evidence type="ECO:0000313" key="8">
    <source>
        <dbReference type="EMBL" id="MBB4681282.1"/>
    </source>
</evidence>
<keyword evidence="2 7" id="KW-0001">2Fe-2S</keyword>
<feature type="binding site" evidence="7">
    <location>
        <position position="125"/>
    </location>
    <ligand>
        <name>[2Fe-2S] cluster</name>
        <dbReference type="ChEBI" id="CHEBI:190135"/>
    </ligand>
</feature>
<dbReference type="Pfam" id="PF01257">
    <property type="entry name" value="2Fe-2S_thioredx"/>
    <property type="match status" value="1"/>
</dbReference>
<reference evidence="8 9" key="1">
    <citation type="submission" date="2020-08" db="EMBL/GenBank/DDBJ databases">
        <title>Sequencing the genomes of 1000 actinobacteria strains.</title>
        <authorList>
            <person name="Klenk H.-P."/>
        </authorList>
    </citation>
    <scope>NUCLEOTIDE SEQUENCE [LARGE SCALE GENOMIC DNA]</scope>
    <source>
        <strain evidence="8 9">DSM 44230</strain>
    </source>
</reference>
<dbReference type="GO" id="GO:0046872">
    <property type="term" value="F:metal ion binding"/>
    <property type="evidence" value="ECO:0007669"/>
    <property type="project" value="UniProtKB-KW"/>
</dbReference>
<dbReference type="EMBL" id="JACHMH010000001">
    <property type="protein sequence ID" value="MBB4681282.1"/>
    <property type="molecule type" value="Genomic_DNA"/>
</dbReference>
<evidence type="ECO:0000256" key="6">
    <source>
        <dbReference type="ARBA" id="ARBA00034078"/>
    </source>
</evidence>
<comment type="caution">
    <text evidence="8">The sequence shown here is derived from an EMBL/GenBank/DDBJ whole genome shotgun (WGS) entry which is preliminary data.</text>
</comment>
<dbReference type="RefSeq" id="WP_185007740.1">
    <property type="nucleotide sequence ID" value="NZ_BAAAUI010000051.1"/>
</dbReference>
<gene>
    <name evidence="8" type="ORF">HNR67_007400</name>
</gene>
<evidence type="ECO:0000256" key="5">
    <source>
        <dbReference type="ARBA" id="ARBA00023014"/>
    </source>
</evidence>
<dbReference type="NCBIfam" id="NF004638">
    <property type="entry name" value="PRK05988.1"/>
    <property type="match status" value="1"/>
</dbReference>
<feature type="binding site" evidence="7">
    <location>
        <position position="129"/>
    </location>
    <ligand>
        <name>[2Fe-2S] cluster</name>
        <dbReference type="ChEBI" id="CHEBI:190135"/>
    </ligand>
</feature>
<feature type="binding site" evidence="7">
    <location>
        <position position="84"/>
    </location>
    <ligand>
        <name>[2Fe-2S] cluster</name>
        <dbReference type="ChEBI" id="CHEBI:190135"/>
    </ligand>
</feature>
<proteinExistence type="inferred from homology"/>
<dbReference type="Proteomes" id="UP000533598">
    <property type="component" value="Unassembled WGS sequence"/>
</dbReference>
<evidence type="ECO:0000256" key="7">
    <source>
        <dbReference type="PIRSR" id="PIRSR000216-1"/>
    </source>
</evidence>
<dbReference type="GO" id="GO:0051537">
    <property type="term" value="F:2 iron, 2 sulfur cluster binding"/>
    <property type="evidence" value="ECO:0007669"/>
    <property type="project" value="UniProtKB-KW"/>
</dbReference>
<dbReference type="PROSITE" id="PS01099">
    <property type="entry name" value="COMPLEX1_24K"/>
    <property type="match status" value="1"/>
</dbReference>
<dbReference type="InterPro" id="IPR041921">
    <property type="entry name" value="NuoE_N"/>
</dbReference>
<comment type="cofactor">
    <cofactor evidence="6">
        <name>[2Fe-2S] cluster</name>
        <dbReference type="ChEBI" id="CHEBI:190135"/>
    </cofactor>
</comment>
<keyword evidence="9" id="KW-1185">Reference proteome</keyword>
<feature type="binding site" evidence="7">
    <location>
        <position position="89"/>
    </location>
    <ligand>
        <name>[2Fe-2S] cluster</name>
        <dbReference type="ChEBI" id="CHEBI:190135"/>
    </ligand>
</feature>
<dbReference type="CDD" id="cd03081">
    <property type="entry name" value="TRX_Fd_NuoE_FDH_gamma"/>
    <property type="match status" value="1"/>
</dbReference>
<comment type="cofactor">
    <cofactor evidence="7">
        <name>[2Fe-2S] cluster</name>
        <dbReference type="ChEBI" id="CHEBI:190135"/>
    </cofactor>
    <text evidence="7">Binds 1 [2Fe-2S] cluster.</text>
</comment>
<dbReference type="PANTHER" id="PTHR43342">
    <property type="entry name" value="NADH-QUINONE OXIDOREDUCTASE, E SUBUNIT"/>
    <property type="match status" value="1"/>
</dbReference>
<dbReference type="PANTHER" id="PTHR43342:SF1">
    <property type="entry name" value="BIFURCATING [FEFE] HYDROGENASE GAMMA SUBUNIT"/>
    <property type="match status" value="1"/>
</dbReference>
<dbReference type="InterPro" id="IPR036249">
    <property type="entry name" value="Thioredoxin-like_sf"/>
</dbReference>
<dbReference type="GO" id="GO:0016491">
    <property type="term" value="F:oxidoreductase activity"/>
    <property type="evidence" value="ECO:0007669"/>
    <property type="project" value="InterPro"/>
</dbReference>